<sequence length="244" mass="27313">MESGSTNEQSLATQQEPIANATQPTDFKVWRPPRGSSTSRIATNNLPDSYFEPTTGEIMALQQSRTAARERLVDAPLRTAMIREREEKQKESKYPTTTIRVKFPDQTQLERVFPSTDKIRSVYAFVRNSLREDVKPIKFVLYQTPPRRELKVSDLAVRDKTLYQLQLAPSSVLMLSFLDESLNHKDVPAPLSEAVLALAEDLPLPPVFNETPPSEPASSSVGGSIAALAEKKIPKWLKVGSRYS</sequence>
<dbReference type="HOGENOM" id="CLU_072390_0_0_1"/>
<gene>
    <name evidence="3" type="ORF">PIIN_02749</name>
</gene>
<reference evidence="3 4" key="1">
    <citation type="journal article" date="2011" name="PLoS Pathog.">
        <title>Endophytic Life Strategies Decoded by Genome and Transcriptome Analyses of the Mutualistic Root Symbiont Piriformospora indica.</title>
        <authorList>
            <person name="Zuccaro A."/>
            <person name="Lahrmann U."/>
            <person name="Guldener U."/>
            <person name="Langen G."/>
            <person name="Pfiffi S."/>
            <person name="Biedenkopf D."/>
            <person name="Wong P."/>
            <person name="Samans B."/>
            <person name="Grimm C."/>
            <person name="Basiewicz M."/>
            <person name="Murat C."/>
            <person name="Martin F."/>
            <person name="Kogel K.H."/>
        </authorList>
    </citation>
    <scope>NUCLEOTIDE SEQUENCE [LARGE SCALE GENOMIC DNA]</scope>
    <source>
        <strain evidence="3 4">DSM 11827</strain>
    </source>
</reference>
<dbReference type="GO" id="GO:0005634">
    <property type="term" value="C:nucleus"/>
    <property type="evidence" value="ECO:0007669"/>
    <property type="project" value="TreeGrafter"/>
</dbReference>
<dbReference type="Gene3D" id="3.10.20.90">
    <property type="entry name" value="Phosphatidylinositol 3-kinase Catalytic Subunit, Chain A, domain 1"/>
    <property type="match status" value="1"/>
</dbReference>
<dbReference type="STRING" id="1109443.G4TC59"/>
<dbReference type="EMBL" id="CAFZ01000042">
    <property type="protein sequence ID" value="CCA68889.1"/>
    <property type="molecule type" value="Genomic_DNA"/>
</dbReference>
<dbReference type="SMART" id="SM00166">
    <property type="entry name" value="UBX"/>
    <property type="match status" value="1"/>
</dbReference>
<dbReference type="Pfam" id="PF00789">
    <property type="entry name" value="UBX"/>
    <property type="match status" value="1"/>
</dbReference>
<name>G4TC59_SERID</name>
<dbReference type="OrthoDB" id="440781at2759"/>
<accession>G4TC59</accession>
<keyword evidence="4" id="KW-1185">Reference proteome</keyword>
<organism evidence="3 4">
    <name type="scientific">Serendipita indica (strain DSM 11827)</name>
    <name type="common">Root endophyte fungus</name>
    <name type="synonym">Piriformospora indica</name>
    <dbReference type="NCBI Taxonomy" id="1109443"/>
    <lineage>
        <taxon>Eukaryota</taxon>
        <taxon>Fungi</taxon>
        <taxon>Dikarya</taxon>
        <taxon>Basidiomycota</taxon>
        <taxon>Agaricomycotina</taxon>
        <taxon>Agaricomycetes</taxon>
        <taxon>Sebacinales</taxon>
        <taxon>Serendipitaceae</taxon>
        <taxon>Serendipita</taxon>
    </lineage>
</organism>
<dbReference type="eggNOG" id="KOG2699">
    <property type="taxonomic scope" value="Eukaryota"/>
</dbReference>
<evidence type="ECO:0000313" key="4">
    <source>
        <dbReference type="Proteomes" id="UP000007148"/>
    </source>
</evidence>
<protein>
    <recommendedName>
        <fullName evidence="2">UBX domain-containing protein</fullName>
    </recommendedName>
</protein>
<dbReference type="OMA" id="FRYFRAP"/>
<proteinExistence type="predicted"/>
<evidence type="ECO:0000313" key="3">
    <source>
        <dbReference type="EMBL" id="CCA68889.1"/>
    </source>
</evidence>
<dbReference type="GO" id="GO:0012506">
    <property type="term" value="C:vesicle membrane"/>
    <property type="evidence" value="ECO:0007669"/>
    <property type="project" value="TreeGrafter"/>
</dbReference>
<dbReference type="PROSITE" id="PS50033">
    <property type="entry name" value="UBX"/>
    <property type="match status" value="1"/>
</dbReference>
<comment type="caution">
    <text evidence="3">The sequence shown here is derived from an EMBL/GenBank/DDBJ whole genome shotgun (WGS) entry which is preliminary data.</text>
</comment>
<dbReference type="InParanoid" id="G4TC59"/>
<dbReference type="InterPro" id="IPR029071">
    <property type="entry name" value="Ubiquitin-like_domsf"/>
</dbReference>
<dbReference type="CDD" id="cd16118">
    <property type="entry name" value="UBX2_UBXN9"/>
    <property type="match status" value="1"/>
</dbReference>
<dbReference type="GO" id="GO:0005737">
    <property type="term" value="C:cytoplasm"/>
    <property type="evidence" value="ECO:0007669"/>
    <property type="project" value="TreeGrafter"/>
</dbReference>
<dbReference type="AlphaFoldDB" id="G4TC59"/>
<feature type="region of interest" description="Disordered" evidence="1">
    <location>
        <begin position="1"/>
        <end position="49"/>
    </location>
</feature>
<feature type="compositionally biased region" description="Polar residues" evidence="1">
    <location>
        <begin position="1"/>
        <end position="25"/>
    </location>
</feature>
<dbReference type="InterPro" id="IPR001012">
    <property type="entry name" value="UBX_dom"/>
</dbReference>
<dbReference type="Proteomes" id="UP000007148">
    <property type="component" value="Unassembled WGS sequence"/>
</dbReference>
<feature type="domain" description="UBX" evidence="2">
    <location>
        <begin position="92"/>
        <end position="175"/>
    </location>
</feature>
<dbReference type="PANTHER" id="PTHR46467">
    <property type="entry name" value="TETHER CONTAINING UBX DOMAIN FOR GLUT4"/>
    <property type="match status" value="1"/>
</dbReference>
<dbReference type="SUPFAM" id="SSF54236">
    <property type="entry name" value="Ubiquitin-like"/>
    <property type="match status" value="1"/>
</dbReference>
<evidence type="ECO:0000259" key="2">
    <source>
        <dbReference type="PROSITE" id="PS50033"/>
    </source>
</evidence>
<dbReference type="GO" id="GO:0006886">
    <property type="term" value="P:intracellular protein transport"/>
    <property type="evidence" value="ECO:0007669"/>
    <property type="project" value="TreeGrafter"/>
</dbReference>
<feature type="compositionally biased region" description="Polar residues" evidence="1">
    <location>
        <begin position="35"/>
        <end position="47"/>
    </location>
</feature>
<evidence type="ECO:0000256" key="1">
    <source>
        <dbReference type="SAM" id="MobiDB-lite"/>
    </source>
</evidence>
<dbReference type="PANTHER" id="PTHR46467:SF1">
    <property type="entry name" value="TETHER CONTAINING UBX DOMAIN FOR GLUT4"/>
    <property type="match status" value="1"/>
</dbReference>